<organism evidence="5">
    <name type="scientific">Symbiochloris sp. SG-2018</name>
    <dbReference type="NCBI Taxonomy" id="2126034"/>
    <lineage>
        <taxon>Eukaryota</taxon>
        <taxon>Viridiplantae</taxon>
        <taxon>Chlorophyta</taxon>
        <taxon>core chlorophytes</taxon>
        <taxon>Trebouxiophyceae</taxon>
        <taxon>Trebouxiales</taxon>
        <taxon>Trebouxiaceae</taxon>
        <taxon>Symbiochloris</taxon>
    </lineage>
</organism>
<evidence type="ECO:0000313" key="5">
    <source>
        <dbReference type="EMBL" id="UVF37885.1"/>
    </source>
</evidence>
<dbReference type="InterPro" id="IPR036823">
    <property type="entry name" value="Ribosomal_uS7_dom_sf"/>
</dbReference>
<gene>
    <name evidence="5" type="primary">rps7</name>
</gene>
<keyword evidence="3" id="KW-0687">Ribonucleoprotein</keyword>
<accession>A0A976YDE2</accession>
<sequence>MNLYIKISDLKSRNVNYNKVVAVDQRKKNKSLFDYNKFLRYNRSKDSRRILMKAVNNVKPIMGVYKTRIRGRNQYIPKIMSKAKQISLALKWFNASCNQKLTESKKKNSKQKTANALALDIIKAIHKKGYAFKKRNDLYKLVEINRVFIRRK</sequence>
<dbReference type="InterPro" id="IPR023798">
    <property type="entry name" value="Ribosomal_uS7_dom"/>
</dbReference>
<dbReference type="EMBL" id="ON897766">
    <property type="protein sequence ID" value="UVF37885.1"/>
    <property type="molecule type" value="Genomic_DNA"/>
</dbReference>
<dbReference type="Gene3D" id="1.10.455.10">
    <property type="entry name" value="Ribosomal protein S7 domain"/>
    <property type="match status" value="1"/>
</dbReference>
<comment type="similarity">
    <text evidence="1">Belongs to the universal ribosomal protein uS7 family.</text>
</comment>
<evidence type="ECO:0000259" key="4">
    <source>
        <dbReference type="Pfam" id="PF00177"/>
    </source>
</evidence>
<evidence type="ECO:0000256" key="2">
    <source>
        <dbReference type="ARBA" id="ARBA00022980"/>
    </source>
</evidence>
<dbReference type="GeneID" id="74895814"/>
<dbReference type="GO" id="GO:1990904">
    <property type="term" value="C:ribonucleoprotein complex"/>
    <property type="evidence" value="ECO:0007669"/>
    <property type="project" value="UniProtKB-KW"/>
</dbReference>
<keyword evidence="5" id="KW-0496">Mitochondrion</keyword>
<geneLocation type="mitochondrion" evidence="5"/>
<protein>
    <submittedName>
        <fullName evidence="5">Ribosomal protein S7</fullName>
    </submittedName>
</protein>
<evidence type="ECO:0000256" key="3">
    <source>
        <dbReference type="ARBA" id="ARBA00023274"/>
    </source>
</evidence>
<keyword evidence="2 5" id="KW-0689">Ribosomal protein</keyword>
<name>A0A976YDE2_9CHLO</name>
<feature type="domain" description="Small ribosomal subunit protein uS7" evidence="4">
    <location>
        <begin position="42"/>
        <end position="146"/>
    </location>
</feature>
<evidence type="ECO:0000256" key="1">
    <source>
        <dbReference type="ARBA" id="ARBA00007151"/>
    </source>
</evidence>
<dbReference type="AlphaFoldDB" id="A0A976YDE2"/>
<proteinExistence type="inferred from homology"/>
<dbReference type="SUPFAM" id="SSF47973">
    <property type="entry name" value="Ribosomal protein S7"/>
    <property type="match status" value="1"/>
</dbReference>
<dbReference type="RefSeq" id="YP_010470397.1">
    <property type="nucleotide sequence ID" value="NC_066038.1"/>
</dbReference>
<dbReference type="Pfam" id="PF00177">
    <property type="entry name" value="Ribosomal_S7"/>
    <property type="match status" value="1"/>
</dbReference>
<reference evidence="5" key="1">
    <citation type="submission" date="2022-07" db="EMBL/GenBank/DDBJ databases">
        <title>The complete mitochondrial genome of symbiochlorium hainandiaet.</title>
        <authorList>
            <person name="Yang F.F."/>
        </authorList>
    </citation>
    <scope>NUCLEOTIDE SEQUENCE</scope>
</reference>
<dbReference type="GO" id="GO:0005840">
    <property type="term" value="C:ribosome"/>
    <property type="evidence" value="ECO:0007669"/>
    <property type="project" value="UniProtKB-KW"/>
</dbReference>